<feature type="transmembrane region" description="Helical" evidence="1">
    <location>
        <begin position="90"/>
        <end position="110"/>
    </location>
</feature>
<sequence>MNRLDQPNLQLFDVVEQALDFYNSRLWLRILAHLCYIYLSYTFLANEFFVEDLKYGVHFYVYWLTNLAAAYAIFYYLFPTYFVTERYSYFFLPVAFWYFTVFSYFTHAFLQEVYSNNTVVSYSASREDNPFLAFLDVYSRYGLWGHFRSISFAFVVFFEFKSHFGLIIFVKSVKYFIENIIKQKHLNDLNHDLESRFLQSQLNPHFLFNSLNNIYGLILNQKPTTTAAISQLQSLLKESFDDSKGNNVPLLSEINYLKNYISLEKIRHDQNVHIDFKVDENTVNKHFIAPRVLLPFVENAFKHGLSDNLKYAQIDIHISLKNNQLHFYIYNSKPDLKVSKTKVGGIGLVNIKRRLSLLYPDHSLQIHDNPNSYEVHLRLPL</sequence>
<dbReference type="InterPro" id="IPR010559">
    <property type="entry name" value="Sig_transdc_His_kin_internal"/>
</dbReference>
<evidence type="ECO:0000259" key="2">
    <source>
        <dbReference type="Pfam" id="PF06580"/>
    </source>
</evidence>
<dbReference type="PANTHER" id="PTHR34220:SF7">
    <property type="entry name" value="SENSOR HISTIDINE KINASE YPDA"/>
    <property type="match status" value="1"/>
</dbReference>
<keyword evidence="1" id="KW-1133">Transmembrane helix</keyword>
<dbReference type="EMBL" id="JACIBY010000002">
    <property type="protein sequence ID" value="MBB3837028.1"/>
    <property type="molecule type" value="Genomic_DNA"/>
</dbReference>
<dbReference type="SUPFAM" id="SSF55874">
    <property type="entry name" value="ATPase domain of HSP90 chaperone/DNA topoisomerase II/histidine kinase"/>
    <property type="match status" value="1"/>
</dbReference>
<keyword evidence="1" id="KW-0812">Transmembrane</keyword>
<reference evidence="3 4" key="1">
    <citation type="submission" date="2020-08" db="EMBL/GenBank/DDBJ databases">
        <title>Genomic Encyclopedia of Type Strains, Phase IV (KMG-IV): sequencing the most valuable type-strain genomes for metagenomic binning, comparative biology and taxonomic classification.</title>
        <authorList>
            <person name="Goeker M."/>
        </authorList>
    </citation>
    <scope>NUCLEOTIDE SEQUENCE [LARGE SCALE GENOMIC DNA]</scope>
    <source>
        <strain evidence="3 4">DSM 17976</strain>
    </source>
</reference>
<evidence type="ECO:0000313" key="3">
    <source>
        <dbReference type="EMBL" id="MBB3837028.1"/>
    </source>
</evidence>
<dbReference type="InterPro" id="IPR036890">
    <property type="entry name" value="HATPase_C_sf"/>
</dbReference>
<dbReference type="AlphaFoldDB" id="A0A7W6EP28"/>
<dbReference type="GO" id="GO:0000155">
    <property type="term" value="F:phosphorelay sensor kinase activity"/>
    <property type="evidence" value="ECO:0007669"/>
    <property type="project" value="InterPro"/>
</dbReference>
<dbReference type="PANTHER" id="PTHR34220">
    <property type="entry name" value="SENSOR HISTIDINE KINASE YPDA"/>
    <property type="match status" value="1"/>
</dbReference>
<evidence type="ECO:0000256" key="1">
    <source>
        <dbReference type="SAM" id="Phobius"/>
    </source>
</evidence>
<dbReference type="InterPro" id="IPR050640">
    <property type="entry name" value="Bact_2-comp_sensor_kinase"/>
</dbReference>
<feature type="domain" description="Signal transduction histidine kinase internal region" evidence="2">
    <location>
        <begin position="194"/>
        <end position="271"/>
    </location>
</feature>
<feature type="transmembrane region" description="Helical" evidence="1">
    <location>
        <begin position="57"/>
        <end position="78"/>
    </location>
</feature>
<evidence type="ECO:0000313" key="4">
    <source>
        <dbReference type="Proteomes" id="UP000541352"/>
    </source>
</evidence>
<dbReference type="Pfam" id="PF06580">
    <property type="entry name" value="His_kinase"/>
    <property type="match status" value="1"/>
</dbReference>
<dbReference type="Gene3D" id="3.30.565.10">
    <property type="entry name" value="Histidine kinase-like ATPase, C-terminal domain"/>
    <property type="match status" value="1"/>
</dbReference>
<protein>
    <recommendedName>
        <fullName evidence="2">Signal transduction histidine kinase internal region domain-containing protein</fullName>
    </recommendedName>
</protein>
<keyword evidence="1" id="KW-0472">Membrane</keyword>
<feature type="transmembrane region" description="Helical" evidence="1">
    <location>
        <begin position="150"/>
        <end position="170"/>
    </location>
</feature>
<comment type="caution">
    <text evidence="3">The sequence shown here is derived from an EMBL/GenBank/DDBJ whole genome shotgun (WGS) entry which is preliminary data.</text>
</comment>
<keyword evidence="4" id="KW-1185">Reference proteome</keyword>
<dbReference type="RefSeq" id="WP_183971804.1">
    <property type="nucleotide sequence ID" value="NZ_JACIBY010000002.1"/>
</dbReference>
<proteinExistence type="predicted"/>
<feature type="transmembrane region" description="Helical" evidence="1">
    <location>
        <begin position="26"/>
        <end position="45"/>
    </location>
</feature>
<name>A0A7W6EP28_9BACT</name>
<accession>A0A7W6EP28</accession>
<organism evidence="3 4">
    <name type="scientific">Runella defluvii</name>
    <dbReference type="NCBI Taxonomy" id="370973"/>
    <lineage>
        <taxon>Bacteria</taxon>
        <taxon>Pseudomonadati</taxon>
        <taxon>Bacteroidota</taxon>
        <taxon>Cytophagia</taxon>
        <taxon>Cytophagales</taxon>
        <taxon>Spirosomataceae</taxon>
        <taxon>Runella</taxon>
    </lineage>
</organism>
<dbReference type="Proteomes" id="UP000541352">
    <property type="component" value="Unassembled WGS sequence"/>
</dbReference>
<dbReference type="GO" id="GO:0016020">
    <property type="term" value="C:membrane"/>
    <property type="evidence" value="ECO:0007669"/>
    <property type="project" value="InterPro"/>
</dbReference>
<gene>
    <name evidence="3" type="ORF">FHS57_001022</name>
</gene>